<reference evidence="7" key="1">
    <citation type="journal article" date="2020" name="Nature">
        <title>Giant virus diversity and host interactions through global metagenomics.</title>
        <authorList>
            <person name="Schulz F."/>
            <person name="Roux S."/>
            <person name="Paez-Espino D."/>
            <person name="Jungbluth S."/>
            <person name="Walsh D.A."/>
            <person name="Denef V.J."/>
            <person name="McMahon K.D."/>
            <person name="Konstantinidis K.T."/>
            <person name="Eloe-Fadrosh E.A."/>
            <person name="Kyrpides N.C."/>
            <person name="Woyke T."/>
        </authorList>
    </citation>
    <scope>NUCLEOTIDE SEQUENCE</scope>
    <source>
        <strain evidence="7">GVMAG-S-3300011013-78</strain>
    </source>
</reference>
<dbReference type="InterPro" id="IPR054594">
    <property type="entry name" value="Lon_lid"/>
</dbReference>
<accession>A0A6C0KHS6</accession>
<keyword evidence="5" id="KW-0067">ATP-binding</keyword>
<dbReference type="GO" id="GO:0005759">
    <property type="term" value="C:mitochondrial matrix"/>
    <property type="evidence" value="ECO:0007669"/>
    <property type="project" value="TreeGrafter"/>
</dbReference>
<dbReference type="GO" id="GO:0004176">
    <property type="term" value="F:ATP-dependent peptidase activity"/>
    <property type="evidence" value="ECO:0007669"/>
    <property type="project" value="InterPro"/>
</dbReference>
<feature type="domain" description="Lon proteolytic" evidence="6">
    <location>
        <begin position="900"/>
        <end position="1094"/>
    </location>
</feature>
<dbReference type="GO" id="GO:0003697">
    <property type="term" value="F:single-stranded DNA binding"/>
    <property type="evidence" value="ECO:0007669"/>
    <property type="project" value="TreeGrafter"/>
</dbReference>
<dbReference type="Pfam" id="PF05362">
    <property type="entry name" value="Lon_C"/>
    <property type="match status" value="1"/>
</dbReference>
<sequence length="1096" mass="126091">MKNQKSNNSLKTNFKKDAQSLVLASINHKISMYETIIHKTIISIQKNKRLDILNSNEMHLAMKNIEEISEDIIKIKQMNELNKKKSNYDDIINRLQIINTQLSSLFKLYGTENIEDLLVICFGNVYIDSQLTENNKDTWDIIKKIVHPVSYKLMSWKLPIVSPVKKDVNFKVSFAKNKIVEDFMIVDEAETFECFDLARTITLYYSKVYGIKIAFQNIIEQKTILVSGLVDDIYLNCYDHIFIKSKLESLILNTPIDDEFNTTDFQRFTDSLTIKELLIYNTKELYNRYIGYINQACLMKQKTISNVVKDFLNMELYGQRTAIIQLLLKHDNAEFQYLAYLLYDLLSSDSNGHIDTTDQTKLYDSLPWKVKQYFKDAMKTTVKYTNDLSNFDNTKIPLEQLICLMNVSDNIKEKAIIKLKEVKAKSEDTGSKARQYLEGLLKIPFGIYKKENILDIIKDLRIDFKTYIHKIANFLEDDICIKEQYSLLEINKYNTILKEKYISKFNEEFIKSIYTLYINCKRDGLISNIFYINTIIKKYCLITHKLNHSGKKNDYMKENIRSFITDYSDNTFILTELRNKYKHNDDNNGLELGNQLDKYKSSHCEVIESLKYVNSVLDKSVYGHKNAKRQIERIIGQWMNGEQIGHCFGFEGPPGLGKTTLAKKGLAYCLKDDKNGSRPFSFIAIGGSSNGSILDGHNYTYVGSTWGKIVDILIETKCMNPIVFIDELDKVSKTENGKEIIGILTHLVDSTQNDAFQDKYFSGIDLDLSKALFIFSYNDVSAVDRILLDRIHRIKFDPLTTTEKIIITRDYLLPEIFKNIDMGEVIQFTDDIIEYIIESYTAEAGVRKLKEILFEIVSEINLEVLHNDVLGFPIIINKEILKDKYLKDRHEIIPCKIAKTSEVGIINGLWANVLGKGGILSIETSFYLTSTFFDLKLTGMQGDVMKESMNVAKTLAWKLTSEKKQEKIIAQFEKSKLQGIHIHCPEGATPKDGPSAGAGITTCIYSLLNNLKIKNNMAITGEINLKGDVTEIGGLELKFVGGIKAGVTEFIYPKPNEKDFKKFMERYGKKEMLKGIKFYQVENISDVFKHVFVKKI</sequence>
<keyword evidence="1" id="KW-0645">Protease</keyword>
<dbReference type="SUPFAM" id="SSF52540">
    <property type="entry name" value="P-loop containing nucleoside triphosphate hydrolases"/>
    <property type="match status" value="1"/>
</dbReference>
<evidence type="ECO:0000256" key="1">
    <source>
        <dbReference type="ARBA" id="ARBA00022670"/>
    </source>
</evidence>
<dbReference type="InterPro" id="IPR003593">
    <property type="entry name" value="AAA+_ATPase"/>
</dbReference>
<dbReference type="GO" id="GO:0007005">
    <property type="term" value="P:mitochondrion organization"/>
    <property type="evidence" value="ECO:0007669"/>
    <property type="project" value="TreeGrafter"/>
</dbReference>
<dbReference type="PANTHER" id="PTHR43718">
    <property type="entry name" value="LON PROTEASE"/>
    <property type="match status" value="1"/>
</dbReference>
<dbReference type="InterPro" id="IPR008269">
    <property type="entry name" value="Lon_proteolytic"/>
</dbReference>
<dbReference type="EMBL" id="MN740880">
    <property type="protein sequence ID" value="QHU16347.1"/>
    <property type="molecule type" value="Genomic_DNA"/>
</dbReference>
<dbReference type="PRINTS" id="PR00830">
    <property type="entry name" value="ENDOLAPTASE"/>
</dbReference>
<evidence type="ECO:0000256" key="4">
    <source>
        <dbReference type="ARBA" id="ARBA00022825"/>
    </source>
</evidence>
<dbReference type="Gene3D" id="3.30.230.10">
    <property type="match status" value="1"/>
</dbReference>
<dbReference type="PROSITE" id="PS51786">
    <property type="entry name" value="LON_PROTEOLYTIC"/>
    <property type="match status" value="1"/>
</dbReference>
<dbReference type="PANTHER" id="PTHR43718:SF2">
    <property type="entry name" value="LON PROTEASE HOMOLOG, MITOCHONDRIAL"/>
    <property type="match status" value="1"/>
</dbReference>
<dbReference type="GO" id="GO:0006515">
    <property type="term" value="P:protein quality control for misfolded or incompletely synthesized proteins"/>
    <property type="evidence" value="ECO:0007669"/>
    <property type="project" value="TreeGrafter"/>
</dbReference>
<dbReference type="AlphaFoldDB" id="A0A6C0KHS6"/>
<dbReference type="Pfam" id="PF22667">
    <property type="entry name" value="Lon_lid"/>
    <property type="match status" value="1"/>
</dbReference>
<dbReference type="GO" id="GO:0004252">
    <property type="term" value="F:serine-type endopeptidase activity"/>
    <property type="evidence" value="ECO:0007669"/>
    <property type="project" value="InterPro"/>
</dbReference>
<dbReference type="Pfam" id="PF00004">
    <property type="entry name" value="AAA"/>
    <property type="match status" value="1"/>
</dbReference>
<dbReference type="Gene3D" id="1.10.8.60">
    <property type="match status" value="1"/>
</dbReference>
<keyword evidence="2" id="KW-0547">Nucleotide-binding</keyword>
<evidence type="ECO:0000256" key="3">
    <source>
        <dbReference type="ARBA" id="ARBA00022801"/>
    </source>
</evidence>
<dbReference type="InterPro" id="IPR020568">
    <property type="entry name" value="Ribosomal_Su5_D2-typ_SF"/>
</dbReference>
<dbReference type="InterPro" id="IPR027065">
    <property type="entry name" value="Lon_Prtase"/>
</dbReference>
<dbReference type="GO" id="GO:0016887">
    <property type="term" value="F:ATP hydrolysis activity"/>
    <property type="evidence" value="ECO:0007669"/>
    <property type="project" value="InterPro"/>
</dbReference>
<protein>
    <recommendedName>
        <fullName evidence="6">Lon proteolytic domain-containing protein</fullName>
    </recommendedName>
</protein>
<evidence type="ECO:0000256" key="2">
    <source>
        <dbReference type="ARBA" id="ARBA00022741"/>
    </source>
</evidence>
<proteinExistence type="predicted"/>
<evidence type="ECO:0000259" key="6">
    <source>
        <dbReference type="PROSITE" id="PS51786"/>
    </source>
</evidence>
<dbReference type="GO" id="GO:0005524">
    <property type="term" value="F:ATP binding"/>
    <property type="evidence" value="ECO:0007669"/>
    <property type="project" value="UniProtKB-KW"/>
</dbReference>
<dbReference type="SUPFAM" id="SSF54211">
    <property type="entry name" value="Ribosomal protein S5 domain 2-like"/>
    <property type="match status" value="1"/>
</dbReference>
<keyword evidence="4" id="KW-0720">Serine protease</keyword>
<dbReference type="SMART" id="SM00382">
    <property type="entry name" value="AAA"/>
    <property type="match status" value="1"/>
</dbReference>
<dbReference type="InterPro" id="IPR014721">
    <property type="entry name" value="Ribsml_uS5_D2-typ_fold_subgr"/>
</dbReference>
<dbReference type="GO" id="GO:0051131">
    <property type="term" value="P:chaperone-mediated protein complex assembly"/>
    <property type="evidence" value="ECO:0007669"/>
    <property type="project" value="TreeGrafter"/>
</dbReference>
<keyword evidence="3" id="KW-0378">Hydrolase</keyword>
<dbReference type="InterPro" id="IPR027417">
    <property type="entry name" value="P-loop_NTPase"/>
</dbReference>
<dbReference type="InterPro" id="IPR003959">
    <property type="entry name" value="ATPase_AAA_core"/>
</dbReference>
<dbReference type="Gene3D" id="3.40.50.300">
    <property type="entry name" value="P-loop containing nucleotide triphosphate hydrolases"/>
    <property type="match status" value="1"/>
</dbReference>
<evidence type="ECO:0000256" key="5">
    <source>
        <dbReference type="ARBA" id="ARBA00022840"/>
    </source>
</evidence>
<evidence type="ECO:0000313" key="7">
    <source>
        <dbReference type="EMBL" id="QHU16347.1"/>
    </source>
</evidence>
<organism evidence="7">
    <name type="scientific">viral metagenome</name>
    <dbReference type="NCBI Taxonomy" id="1070528"/>
    <lineage>
        <taxon>unclassified sequences</taxon>
        <taxon>metagenomes</taxon>
        <taxon>organismal metagenomes</taxon>
    </lineage>
</organism>
<name>A0A6C0KHS6_9ZZZZ</name>